<dbReference type="Pfam" id="PF01040">
    <property type="entry name" value="UbiA"/>
    <property type="match status" value="1"/>
</dbReference>
<keyword evidence="4" id="KW-0472">Membrane</keyword>
<evidence type="ECO:0000256" key="3">
    <source>
        <dbReference type="ARBA" id="ARBA00022989"/>
    </source>
</evidence>
<dbReference type="Proteomes" id="UP000603200">
    <property type="component" value="Unassembled WGS sequence"/>
</dbReference>
<dbReference type="InterPro" id="IPR000537">
    <property type="entry name" value="UbiA_prenyltransferase"/>
</dbReference>
<dbReference type="EMBL" id="BOMN01000013">
    <property type="protein sequence ID" value="GIE18132.1"/>
    <property type="molecule type" value="Genomic_DNA"/>
</dbReference>
<comment type="caution">
    <text evidence="5">The sequence shown here is derived from an EMBL/GenBank/DDBJ whole genome shotgun (WGS) entry which is preliminary data.</text>
</comment>
<evidence type="ECO:0000313" key="6">
    <source>
        <dbReference type="Proteomes" id="UP000603200"/>
    </source>
</evidence>
<dbReference type="PANTHER" id="PTHR42723">
    <property type="entry name" value="CHLOROPHYLL SYNTHASE"/>
    <property type="match status" value="1"/>
</dbReference>
<proteinExistence type="predicted"/>
<gene>
    <name evidence="5" type="ORF">Ahu01nite_012340</name>
</gene>
<keyword evidence="5" id="KW-0808">Transferase</keyword>
<dbReference type="InterPro" id="IPR050475">
    <property type="entry name" value="Prenyltransferase_related"/>
</dbReference>
<dbReference type="RefSeq" id="WP_239158648.1">
    <property type="nucleotide sequence ID" value="NZ_BAAATV010000004.1"/>
</dbReference>
<dbReference type="Gene3D" id="1.10.357.140">
    <property type="entry name" value="UbiA prenyltransferase"/>
    <property type="match status" value="1"/>
</dbReference>
<evidence type="ECO:0000313" key="5">
    <source>
        <dbReference type="EMBL" id="GIE18132.1"/>
    </source>
</evidence>
<sequence>MKARLRALAELVRAPAALSVPGDVVAGAAAAGVVGRGSAGLASASVLLYWAGMAANDWADRELDAVERPERPIPSGRISSSAALGVAVGLTVAGLAVAGRAGGGRALSVAGPLAAAVWAYDLRLKNTAAGPVGMAACRALDVLLGASPGRTVRALPAAAAIAVHTYTVTSLSRREVSGSVPAALPAATLATTAGITVAATARGGAVTAMLAGEYATTYGRAQLRLFTDPSAPRVRAAVGAGITALPALQGALIARSGRTFTALAVAAAAPAGRLLARKISPT</sequence>
<accession>A0ABQ3ZHX1</accession>
<dbReference type="CDD" id="cd13964">
    <property type="entry name" value="PT_UbiA_1"/>
    <property type="match status" value="1"/>
</dbReference>
<protein>
    <submittedName>
        <fullName evidence="5">Transferase</fullName>
    </submittedName>
</protein>
<evidence type="ECO:0000256" key="4">
    <source>
        <dbReference type="ARBA" id="ARBA00023136"/>
    </source>
</evidence>
<comment type="subcellular location">
    <subcellularLocation>
        <location evidence="1">Membrane</location>
        <topology evidence="1">Multi-pass membrane protein</topology>
    </subcellularLocation>
</comment>
<keyword evidence="2" id="KW-0812">Transmembrane</keyword>
<dbReference type="InterPro" id="IPR044878">
    <property type="entry name" value="UbiA_sf"/>
</dbReference>
<keyword evidence="6" id="KW-1185">Reference proteome</keyword>
<reference evidence="5 6" key="1">
    <citation type="submission" date="2021-01" db="EMBL/GenBank/DDBJ databases">
        <title>Whole genome shotgun sequence of Actinoplanes humidus NBRC 14915.</title>
        <authorList>
            <person name="Komaki H."/>
            <person name="Tamura T."/>
        </authorList>
    </citation>
    <scope>NUCLEOTIDE SEQUENCE [LARGE SCALE GENOMIC DNA]</scope>
    <source>
        <strain evidence="5 6">NBRC 14915</strain>
    </source>
</reference>
<keyword evidence="3" id="KW-1133">Transmembrane helix</keyword>
<name>A0ABQ3ZHX1_9ACTN</name>
<organism evidence="5 6">
    <name type="scientific">Winogradskya humida</name>
    <dbReference type="NCBI Taxonomy" id="113566"/>
    <lineage>
        <taxon>Bacteria</taxon>
        <taxon>Bacillati</taxon>
        <taxon>Actinomycetota</taxon>
        <taxon>Actinomycetes</taxon>
        <taxon>Micromonosporales</taxon>
        <taxon>Micromonosporaceae</taxon>
        <taxon>Winogradskya</taxon>
    </lineage>
</organism>
<dbReference type="NCBIfam" id="NF045897">
    <property type="entry name" value="SCO3242_trans"/>
    <property type="match status" value="1"/>
</dbReference>
<evidence type="ECO:0000256" key="1">
    <source>
        <dbReference type="ARBA" id="ARBA00004141"/>
    </source>
</evidence>
<evidence type="ECO:0000256" key="2">
    <source>
        <dbReference type="ARBA" id="ARBA00022692"/>
    </source>
</evidence>
<dbReference type="PANTHER" id="PTHR42723:SF1">
    <property type="entry name" value="CHLOROPHYLL SYNTHASE, CHLOROPLASTIC"/>
    <property type="match status" value="1"/>
</dbReference>
<dbReference type="GO" id="GO:0016740">
    <property type="term" value="F:transferase activity"/>
    <property type="evidence" value="ECO:0007669"/>
    <property type="project" value="UniProtKB-KW"/>
</dbReference>